<dbReference type="GO" id="GO:0000278">
    <property type="term" value="P:mitotic cell cycle"/>
    <property type="evidence" value="ECO:0007669"/>
    <property type="project" value="TreeGrafter"/>
</dbReference>
<dbReference type="GO" id="GO:0007020">
    <property type="term" value="P:microtubule nucleation"/>
    <property type="evidence" value="ECO:0007669"/>
    <property type="project" value="InterPro"/>
</dbReference>
<dbReference type="GO" id="GO:0051321">
    <property type="term" value="P:meiotic cell cycle"/>
    <property type="evidence" value="ECO:0007669"/>
    <property type="project" value="TreeGrafter"/>
</dbReference>
<proteinExistence type="inferred from homology"/>
<evidence type="ECO:0000256" key="3">
    <source>
        <dbReference type="ARBA" id="ARBA00022490"/>
    </source>
</evidence>
<dbReference type="InterPro" id="IPR040457">
    <property type="entry name" value="GCP_C"/>
</dbReference>
<evidence type="ECO:0000259" key="6">
    <source>
        <dbReference type="Pfam" id="PF04130"/>
    </source>
</evidence>
<comment type="subcellular location">
    <subcellularLocation>
        <location evidence="1">Cytoplasm</location>
        <location evidence="1">Cytoskeleton</location>
    </subcellularLocation>
</comment>
<protein>
    <recommendedName>
        <fullName evidence="6">Gamma tubulin complex component C-terminal domain-containing protein</fullName>
    </recommendedName>
</protein>
<evidence type="ECO:0000313" key="7">
    <source>
        <dbReference type="EMBL" id="CAD9473736.1"/>
    </source>
</evidence>
<keyword evidence="4" id="KW-0493">Microtubule</keyword>
<dbReference type="Gene3D" id="1.20.120.1900">
    <property type="entry name" value="Gamma-tubulin complex, C-terminal domain"/>
    <property type="match status" value="1"/>
</dbReference>
<dbReference type="InterPro" id="IPR042241">
    <property type="entry name" value="GCP_C_sf"/>
</dbReference>
<dbReference type="GO" id="GO:0031122">
    <property type="term" value="P:cytoplasmic microtubule organization"/>
    <property type="evidence" value="ECO:0007669"/>
    <property type="project" value="TreeGrafter"/>
</dbReference>
<dbReference type="GO" id="GO:0043015">
    <property type="term" value="F:gamma-tubulin binding"/>
    <property type="evidence" value="ECO:0007669"/>
    <property type="project" value="InterPro"/>
</dbReference>
<keyword evidence="5" id="KW-0206">Cytoskeleton</keyword>
<dbReference type="InterPro" id="IPR007259">
    <property type="entry name" value="GCP"/>
</dbReference>
<organism evidence="7">
    <name type="scientific">Octactis speculum</name>
    <dbReference type="NCBI Taxonomy" id="3111310"/>
    <lineage>
        <taxon>Eukaryota</taxon>
        <taxon>Sar</taxon>
        <taxon>Stramenopiles</taxon>
        <taxon>Ochrophyta</taxon>
        <taxon>Dictyochophyceae</taxon>
        <taxon>Dictyochales</taxon>
        <taxon>Dictyochaceae</taxon>
        <taxon>Octactis</taxon>
    </lineage>
</organism>
<accession>A0A7S2GWQ0</accession>
<dbReference type="GO" id="GO:0051011">
    <property type="term" value="F:microtubule minus-end binding"/>
    <property type="evidence" value="ECO:0007669"/>
    <property type="project" value="TreeGrafter"/>
</dbReference>
<sequence>MDTLKPSLDRDTVYRHTLESIVEGAIRLSNAQFEPSSVLDKLQVKLLQASPGDTGWEIFSLHYQLEPPLNSVIDTKAQDKYRRIFHLLWKLKRVESALCEAWRQHRASTAYRLSEKIPLLSRDLHSANLTRNAMWHLITNLSNYMMFEVLEESWTTLQKQLNAAENLDEVIGAHNEYLEAIIQKALLDEDTKEVLDKLHSVLDLVIRFCQVQDEIFVDAFTEVTRRQELSKELEKRGDWGLDLEPDAGVSDGTLHKLRSLTKDYNEEFESLTEVLVMTKSSNRNLSFLNFRLDFNNYYKYQHGGISAY</sequence>
<feature type="domain" description="Gamma tubulin complex component C-terminal" evidence="6">
    <location>
        <begin position="1"/>
        <end position="298"/>
    </location>
</feature>
<dbReference type="EMBL" id="HBGS01054229">
    <property type="protein sequence ID" value="CAD9473736.1"/>
    <property type="molecule type" value="Transcribed_RNA"/>
</dbReference>
<dbReference type="PANTHER" id="PTHR19302">
    <property type="entry name" value="GAMMA TUBULIN COMPLEX PROTEIN"/>
    <property type="match status" value="1"/>
</dbReference>
<evidence type="ECO:0000256" key="4">
    <source>
        <dbReference type="ARBA" id="ARBA00022701"/>
    </source>
</evidence>
<dbReference type="GO" id="GO:0000922">
    <property type="term" value="C:spindle pole"/>
    <property type="evidence" value="ECO:0007669"/>
    <property type="project" value="InterPro"/>
</dbReference>
<dbReference type="AlphaFoldDB" id="A0A7S2GWQ0"/>
<dbReference type="GO" id="GO:0005874">
    <property type="term" value="C:microtubule"/>
    <property type="evidence" value="ECO:0007669"/>
    <property type="project" value="UniProtKB-KW"/>
</dbReference>
<keyword evidence="3" id="KW-0963">Cytoplasm</keyword>
<comment type="similarity">
    <text evidence="2">Belongs to the TUBGCP family.</text>
</comment>
<dbReference type="GO" id="GO:0000930">
    <property type="term" value="C:gamma-tubulin complex"/>
    <property type="evidence" value="ECO:0007669"/>
    <property type="project" value="TreeGrafter"/>
</dbReference>
<evidence type="ECO:0000256" key="2">
    <source>
        <dbReference type="ARBA" id="ARBA00010337"/>
    </source>
</evidence>
<reference evidence="7" key="1">
    <citation type="submission" date="2021-01" db="EMBL/GenBank/DDBJ databases">
        <authorList>
            <person name="Corre E."/>
            <person name="Pelletier E."/>
            <person name="Niang G."/>
            <person name="Scheremetjew M."/>
            <person name="Finn R."/>
            <person name="Kale V."/>
            <person name="Holt S."/>
            <person name="Cochrane G."/>
            <person name="Meng A."/>
            <person name="Brown T."/>
            <person name="Cohen L."/>
        </authorList>
    </citation>
    <scope>NUCLEOTIDE SEQUENCE</scope>
    <source>
        <strain evidence="7">CCMP1381</strain>
    </source>
</reference>
<gene>
    <name evidence="7" type="ORF">DSPE1174_LOCUS27990</name>
</gene>
<evidence type="ECO:0000256" key="5">
    <source>
        <dbReference type="ARBA" id="ARBA00023212"/>
    </source>
</evidence>
<name>A0A7S2GWQ0_9STRA</name>
<dbReference type="PANTHER" id="PTHR19302:SF14">
    <property type="entry name" value="GAMMA-TUBULIN COMPLEX COMPONENT 3"/>
    <property type="match status" value="1"/>
</dbReference>
<evidence type="ECO:0000256" key="1">
    <source>
        <dbReference type="ARBA" id="ARBA00004245"/>
    </source>
</evidence>
<dbReference type="GO" id="GO:0051225">
    <property type="term" value="P:spindle assembly"/>
    <property type="evidence" value="ECO:0007669"/>
    <property type="project" value="TreeGrafter"/>
</dbReference>
<dbReference type="Pfam" id="PF04130">
    <property type="entry name" value="GCP_C_terminal"/>
    <property type="match status" value="1"/>
</dbReference>